<evidence type="ECO:0000313" key="4">
    <source>
        <dbReference type="Proteomes" id="UP000595917"/>
    </source>
</evidence>
<name>A0A7T8B7N6_9SPIR</name>
<keyword evidence="1" id="KW-0732">Signal</keyword>
<accession>A0A7T8B7N6</accession>
<dbReference type="RefSeq" id="WP_215625005.1">
    <property type="nucleotide sequence ID" value="NZ_CP067089.2"/>
</dbReference>
<feature type="domain" description="Flavodoxin-like" evidence="2">
    <location>
        <begin position="34"/>
        <end position="181"/>
    </location>
</feature>
<dbReference type="PANTHER" id="PTHR39201:SF1">
    <property type="entry name" value="FLAVODOXIN-LIKE DOMAIN-CONTAINING PROTEIN"/>
    <property type="match status" value="1"/>
</dbReference>
<protein>
    <recommendedName>
        <fullName evidence="2">Flavodoxin-like domain-containing protein</fullName>
    </recommendedName>
</protein>
<dbReference type="GO" id="GO:0010181">
    <property type="term" value="F:FMN binding"/>
    <property type="evidence" value="ECO:0007669"/>
    <property type="project" value="InterPro"/>
</dbReference>
<dbReference type="AlphaFoldDB" id="A0A7T8B7N6"/>
<reference evidence="3" key="1">
    <citation type="submission" date="2021-01" db="EMBL/GenBank/DDBJ databases">
        <title>Description of Breznakiella homolactica.</title>
        <authorList>
            <person name="Song Y."/>
            <person name="Brune A."/>
        </authorList>
    </citation>
    <scope>NUCLEOTIDE SEQUENCE</scope>
    <source>
        <strain evidence="3">RmG30</strain>
    </source>
</reference>
<feature type="chain" id="PRO_5030974120" description="Flavodoxin-like domain-containing protein" evidence="1">
    <location>
        <begin position="25"/>
        <end position="192"/>
    </location>
</feature>
<feature type="signal peptide" evidence="1">
    <location>
        <begin position="1"/>
        <end position="24"/>
    </location>
</feature>
<evidence type="ECO:0000259" key="2">
    <source>
        <dbReference type="Pfam" id="PF12682"/>
    </source>
</evidence>
<dbReference type="InterPro" id="IPR008254">
    <property type="entry name" value="Flavodoxin/NO_synth"/>
</dbReference>
<dbReference type="SUPFAM" id="SSF52218">
    <property type="entry name" value="Flavoproteins"/>
    <property type="match status" value="1"/>
</dbReference>
<dbReference type="PANTHER" id="PTHR39201">
    <property type="entry name" value="EXPORTED PROTEIN-RELATED"/>
    <property type="match status" value="1"/>
</dbReference>
<sequence>MKKKNILCVMMITILLGAAGQAFGQSGSQVNLGKVLVLYYSWSDSANTERVAGIIRDLTGGDMAKVEPATPFPDLAYRPMTEWVRAQQAAGNYPAIKPLGVDVGSYDFIFIGTPAWYNTLALPLVTLLRETDFRGKPVTVFGTHQGNGSKIMGDFSAQVRNARVVPGELFGHVAGDRQLESKVAAWVRGIQL</sequence>
<dbReference type="Gene3D" id="3.40.50.360">
    <property type="match status" value="1"/>
</dbReference>
<dbReference type="KEGG" id="bhc:JFL75_12170"/>
<dbReference type="InterPro" id="IPR029039">
    <property type="entry name" value="Flavoprotein-like_sf"/>
</dbReference>
<dbReference type="EMBL" id="CP067089">
    <property type="protein sequence ID" value="QQO07699.1"/>
    <property type="molecule type" value="Genomic_DNA"/>
</dbReference>
<proteinExistence type="predicted"/>
<keyword evidence="4" id="KW-1185">Reference proteome</keyword>
<organism evidence="3 4">
    <name type="scientific">Breznakiella homolactica</name>
    <dbReference type="NCBI Taxonomy" id="2798577"/>
    <lineage>
        <taxon>Bacteria</taxon>
        <taxon>Pseudomonadati</taxon>
        <taxon>Spirochaetota</taxon>
        <taxon>Spirochaetia</taxon>
        <taxon>Spirochaetales</taxon>
        <taxon>Breznakiellaceae</taxon>
        <taxon>Breznakiella</taxon>
    </lineage>
</organism>
<dbReference type="Pfam" id="PF12682">
    <property type="entry name" value="Flavodoxin_4"/>
    <property type="match status" value="1"/>
</dbReference>
<gene>
    <name evidence="3" type="ORF">JFL75_12170</name>
</gene>
<dbReference type="Proteomes" id="UP000595917">
    <property type="component" value="Chromosome"/>
</dbReference>
<evidence type="ECO:0000313" key="3">
    <source>
        <dbReference type="EMBL" id="QQO07699.1"/>
    </source>
</evidence>
<evidence type="ECO:0000256" key="1">
    <source>
        <dbReference type="SAM" id="SignalP"/>
    </source>
</evidence>